<dbReference type="EMBL" id="FOIR01000004">
    <property type="protein sequence ID" value="SEW39766.1"/>
    <property type="molecule type" value="Genomic_DNA"/>
</dbReference>
<evidence type="ECO:0000313" key="2">
    <source>
        <dbReference type="EMBL" id="SEW39766.1"/>
    </source>
</evidence>
<evidence type="ECO:0000313" key="3">
    <source>
        <dbReference type="Proteomes" id="UP000199437"/>
    </source>
</evidence>
<dbReference type="SUPFAM" id="SSF54637">
    <property type="entry name" value="Thioesterase/thiol ester dehydrase-isomerase"/>
    <property type="match status" value="1"/>
</dbReference>
<protein>
    <submittedName>
        <fullName evidence="2">Thioesterase superfamily</fullName>
    </submittedName>
</protein>
<feature type="domain" description="Fluoroacetyl-CoA-specific thioesterase-like" evidence="1">
    <location>
        <begin position="17"/>
        <end position="120"/>
    </location>
</feature>
<dbReference type="InterPro" id="IPR025540">
    <property type="entry name" value="FlK"/>
</dbReference>
<dbReference type="Pfam" id="PF22636">
    <property type="entry name" value="FlK"/>
    <property type="match status" value="1"/>
</dbReference>
<dbReference type="PANTHER" id="PTHR36934:SF1">
    <property type="entry name" value="THIOESTERASE DOMAIN-CONTAINING PROTEIN"/>
    <property type="match status" value="1"/>
</dbReference>
<dbReference type="InterPro" id="IPR029069">
    <property type="entry name" value="HotDog_dom_sf"/>
</dbReference>
<dbReference type="InterPro" id="IPR054485">
    <property type="entry name" value="FlK-like_dom"/>
</dbReference>
<accession>A0A1I0RGH2</accession>
<proteinExistence type="predicted"/>
<name>A0A1I0RGH2_9BACT</name>
<keyword evidence="3" id="KW-1185">Reference proteome</keyword>
<dbReference type="Gene3D" id="3.10.129.10">
    <property type="entry name" value="Hotdog Thioesterase"/>
    <property type="match status" value="1"/>
</dbReference>
<dbReference type="OrthoDB" id="6902891at2"/>
<sequence length="131" mass="14666">MKKVFNPGDVKVHKCTVEQTHTATFDAGMVHPVCSTFFLAKEMEWASRLFVLEMTEADEEGIGTMLQIEHRSPALVGDQLEISATVNSFDRNELICDILVKVGDRIIAEGKTGQKILKKEKLNRIFSSLGR</sequence>
<dbReference type="RefSeq" id="WP_090260253.1">
    <property type="nucleotide sequence ID" value="NZ_FOIR01000004.1"/>
</dbReference>
<dbReference type="GeneID" id="99988162"/>
<evidence type="ECO:0000259" key="1">
    <source>
        <dbReference type="Pfam" id="PF22636"/>
    </source>
</evidence>
<gene>
    <name evidence="2" type="ORF">SAMN05216290_3490</name>
</gene>
<dbReference type="STRING" id="1267423.SAMN05216290_3490"/>
<dbReference type="Proteomes" id="UP000199437">
    <property type="component" value="Unassembled WGS sequence"/>
</dbReference>
<reference evidence="3" key="1">
    <citation type="submission" date="2016-10" db="EMBL/GenBank/DDBJ databases">
        <authorList>
            <person name="Varghese N."/>
            <person name="Submissions S."/>
        </authorList>
    </citation>
    <scope>NUCLEOTIDE SEQUENCE [LARGE SCALE GENOMIC DNA]</scope>
    <source>
        <strain evidence="3">CGMCC 1.12402</strain>
    </source>
</reference>
<dbReference type="CDD" id="cd03440">
    <property type="entry name" value="hot_dog"/>
    <property type="match status" value="1"/>
</dbReference>
<organism evidence="2 3">
    <name type="scientific">Roseivirga pacifica</name>
    <dbReference type="NCBI Taxonomy" id="1267423"/>
    <lineage>
        <taxon>Bacteria</taxon>
        <taxon>Pseudomonadati</taxon>
        <taxon>Bacteroidota</taxon>
        <taxon>Cytophagia</taxon>
        <taxon>Cytophagales</taxon>
        <taxon>Roseivirgaceae</taxon>
        <taxon>Roseivirga</taxon>
    </lineage>
</organism>
<dbReference type="AlphaFoldDB" id="A0A1I0RGH2"/>
<dbReference type="PANTHER" id="PTHR36934">
    <property type="entry name" value="BLR0278 PROTEIN"/>
    <property type="match status" value="1"/>
</dbReference>